<proteinExistence type="predicted"/>
<organism evidence="1 2">
    <name type="scientific">Mucuna pruriens</name>
    <name type="common">Velvet bean</name>
    <name type="synonym">Dolichos pruriens</name>
    <dbReference type="NCBI Taxonomy" id="157652"/>
    <lineage>
        <taxon>Eukaryota</taxon>
        <taxon>Viridiplantae</taxon>
        <taxon>Streptophyta</taxon>
        <taxon>Embryophyta</taxon>
        <taxon>Tracheophyta</taxon>
        <taxon>Spermatophyta</taxon>
        <taxon>Magnoliopsida</taxon>
        <taxon>eudicotyledons</taxon>
        <taxon>Gunneridae</taxon>
        <taxon>Pentapetalae</taxon>
        <taxon>rosids</taxon>
        <taxon>fabids</taxon>
        <taxon>Fabales</taxon>
        <taxon>Fabaceae</taxon>
        <taxon>Papilionoideae</taxon>
        <taxon>50 kb inversion clade</taxon>
        <taxon>NPAAA clade</taxon>
        <taxon>indigoferoid/millettioid clade</taxon>
        <taxon>Phaseoleae</taxon>
        <taxon>Mucuna</taxon>
    </lineage>
</organism>
<dbReference type="Proteomes" id="UP000257109">
    <property type="component" value="Unassembled WGS sequence"/>
</dbReference>
<keyword evidence="2" id="KW-1185">Reference proteome</keyword>
<protein>
    <submittedName>
        <fullName evidence="1">Uncharacterized protein</fullName>
    </submittedName>
</protein>
<feature type="non-terminal residue" evidence="1">
    <location>
        <position position="89"/>
    </location>
</feature>
<gene>
    <name evidence="1" type="ORF">CR513_21736</name>
</gene>
<comment type="caution">
    <text evidence="1">The sequence shown here is derived from an EMBL/GenBank/DDBJ whole genome shotgun (WGS) entry which is preliminary data.</text>
</comment>
<evidence type="ECO:0000313" key="2">
    <source>
        <dbReference type="Proteomes" id="UP000257109"/>
    </source>
</evidence>
<reference evidence="1" key="1">
    <citation type="submission" date="2018-05" db="EMBL/GenBank/DDBJ databases">
        <title>Draft genome of Mucuna pruriens seed.</title>
        <authorList>
            <person name="Nnadi N.E."/>
            <person name="Vos R."/>
            <person name="Hasami M.H."/>
            <person name="Devisetty U.K."/>
            <person name="Aguiy J.C."/>
        </authorList>
    </citation>
    <scope>NUCLEOTIDE SEQUENCE [LARGE SCALE GENOMIC DNA]</scope>
    <source>
        <strain evidence="1">JCA_2017</strain>
    </source>
</reference>
<dbReference type="AlphaFoldDB" id="A0A371GYR7"/>
<dbReference type="EMBL" id="QJKJ01004059">
    <property type="protein sequence ID" value="RDX95710.1"/>
    <property type="molecule type" value="Genomic_DNA"/>
</dbReference>
<accession>A0A371GYR7</accession>
<evidence type="ECO:0000313" key="1">
    <source>
        <dbReference type="EMBL" id="RDX95710.1"/>
    </source>
</evidence>
<sequence length="89" mass="10419">MLFLLHLPIAYTKIDQGVHVQLTWLRDLYDAHVCTRNIILLVAPSLLTRVPHVGVRHTYNFLAILIYGHSMHEVNMHHMKQFKGYMTII</sequence>
<name>A0A371GYR7_MUCPR</name>